<dbReference type="Pfam" id="PF00697">
    <property type="entry name" value="PRAI"/>
    <property type="match status" value="1"/>
</dbReference>
<evidence type="ECO:0000256" key="3">
    <source>
        <dbReference type="ARBA" id="ARBA00012572"/>
    </source>
</evidence>
<comment type="catalytic activity">
    <reaction evidence="1 9">
        <text>N-(5-phospho-beta-D-ribosyl)anthranilate = 1-(2-carboxyphenylamino)-1-deoxy-D-ribulose 5-phosphate</text>
        <dbReference type="Rhea" id="RHEA:21540"/>
        <dbReference type="ChEBI" id="CHEBI:18277"/>
        <dbReference type="ChEBI" id="CHEBI:58613"/>
        <dbReference type="EC" id="5.3.1.24"/>
    </reaction>
</comment>
<keyword evidence="7 9" id="KW-0057">Aromatic amino acid biosynthesis</keyword>
<dbReference type="GeneID" id="42308133"/>
<evidence type="ECO:0000313" key="11">
    <source>
        <dbReference type="EMBL" id="KON97987.1"/>
    </source>
</evidence>
<evidence type="ECO:0000256" key="6">
    <source>
        <dbReference type="ARBA" id="ARBA00022822"/>
    </source>
</evidence>
<protein>
    <recommendedName>
        <fullName evidence="4 9">N-(5'-phosphoribosyl)anthranilate isomerase</fullName>
        <shortName evidence="9">PRAI</shortName>
        <ecNumber evidence="3 9">5.3.1.24</ecNumber>
    </recommendedName>
</protein>
<sequence>MKPLLKICGITDTETLVEMSAAELSPDQLGFVFAESRRRIEVVQWERLSLLIPGVTKTAGVFVNPSFADITTVFKAAPLDIVQLHGDESPAFCREVRERFGCAVTKTFSIRTYAENSTQPELATYTGSIDYMLLDTASKGLRGGTGKTFDWERMAPYLAWSRTQGIPLLVAGGINADNVSDLLMQYNPDGVDISSGAETNGKKDMTKMRKIIERMREYEQSTVE</sequence>
<dbReference type="UniPathway" id="UPA00035">
    <property type="reaction ID" value="UER00042"/>
</dbReference>
<evidence type="ECO:0000256" key="4">
    <source>
        <dbReference type="ARBA" id="ARBA00022272"/>
    </source>
</evidence>
<organism evidence="11 13">
    <name type="scientific">Aneurinibacillus migulanus</name>
    <name type="common">Bacillus migulanus</name>
    <dbReference type="NCBI Taxonomy" id="47500"/>
    <lineage>
        <taxon>Bacteria</taxon>
        <taxon>Bacillati</taxon>
        <taxon>Bacillota</taxon>
        <taxon>Bacilli</taxon>
        <taxon>Bacillales</taxon>
        <taxon>Paenibacillaceae</taxon>
        <taxon>Aneurinibacillus group</taxon>
        <taxon>Aneurinibacillus</taxon>
    </lineage>
</organism>
<dbReference type="CDD" id="cd00405">
    <property type="entry name" value="PRAI"/>
    <property type="match status" value="1"/>
</dbReference>
<dbReference type="PATRIC" id="fig|47500.12.peg.4615"/>
<dbReference type="InterPro" id="IPR011060">
    <property type="entry name" value="RibuloseP-bd_barrel"/>
</dbReference>
<evidence type="ECO:0000256" key="2">
    <source>
        <dbReference type="ARBA" id="ARBA00004664"/>
    </source>
</evidence>
<dbReference type="AlphaFoldDB" id="A0A0D1Y5A6"/>
<gene>
    <name evidence="9" type="primary">trpF</name>
    <name evidence="11" type="ORF">AF333_23700</name>
    <name evidence="12" type="ORF">SAMN04487909_101212</name>
</gene>
<reference evidence="11 13" key="1">
    <citation type="submission" date="2015-07" db="EMBL/GenBank/DDBJ databases">
        <title>Fjat-14205 dsm 2895.</title>
        <authorList>
            <person name="Liu B."/>
            <person name="Wang J."/>
            <person name="Zhu Y."/>
            <person name="Liu G."/>
            <person name="Chen Q."/>
            <person name="Chen Z."/>
            <person name="Lan J."/>
            <person name="Che J."/>
            <person name="Ge C."/>
            <person name="Shi H."/>
            <person name="Pan Z."/>
            <person name="Liu X."/>
        </authorList>
    </citation>
    <scope>NUCLEOTIDE SEQUENCE [LARGE SCALE GENOMIC DNA]</scope>
    <source>
        <strain evidence="11 13">DSM 2895</strain>
    </source>
</reference>
<evidence type="ECO:0000259" key="10">
    <source>
        <dbReference type="Pfam" id="PF00697"/>
    </source>
</evidence>
<dbReference type="EMBL" id="LGUG01000004">
    <property type="protein sequence ID" value="KON97987.1"/>
    <property type="molecule type" value="Genomic_DNA"/>
</dbReference>
<evidence type="ECO:0000313" key="14">
    <source>
        <dbReference type="Proteomes" id="UP000182836"/>
    </source>
</evidence>
<keyword evidence="6 9" id="KW-0822">Tryptophan biosynthesis</keyword>
<evidence type="ECO:0000256" key="9">
    <source>
        <dbReference type="HAMAP-Rule" id="MF_00135"/>
    </source>
</evidence>
<dbReference type="SUPFAM" id="SSF51366">
    <property type="entry name" value="Ribulose-phoshate binding barrel"/>
    <property type="match status" value="1"/>
</dbReference>
<comment type="pathway">
    <text evidence="2 9">Amino-acid biosynthesis; L-tryptophan biosynthesis; L-tryptophan from chorismate: step 3/5.</text>
</comment>
<dbReference type="STRING" id="47500.AF333_23700"/>
<dbReference type="RefSeq" id="WP_043067918.1">
    <property type="nucleotide sequence ID" value="NZ_BJOA01000024.1"/>
</dbReference>
<dbReference type="Proteomes" id="UP000037269">
    <property type="component" value="Unassembled WGS sequence"/>
</dbReference>
<reference evidence="12 14" key="2">
    <citation type="submission" date="2016-10" db="EMBL/GenBank/DDBJ databases">
        <authorList>
            <person name="de Groot N.N."/>
        </authorList>
    </citation>
    <scope>NUCLEOTIDE SEQUENCE [LARGE SCALE GENOMIC DNA]</scope>
    <source>
        <strain evidence="12 14">DSM 2895</strain>
    </source>
</reference>
<dbReference type="GO" id="GO:0004640">
    <property type="term" value="F:phosphoribosylanthranilate isomerase activity"/>
    <property type="evidence" value="ECO:0007669"/>
    <property type="project" value="UniProtKB-UniRule"/>
</dbReference>
<accession>A0A0D1Y5A6</accession>
<evidence type="ECO:0000256" key="1">
    <source>
        <dbReference type="ARBA" id="ARBA00001164"/>
    </source>
</evidence>
<dbReference type="PANTHER" id="PTHR42894">
    <property type="entry name" value="N-(5'-PHOSPHORIBOSYL)ANTHRANILATE ISOMERASE"/>
    <property type="match status" value="1"/>
</dbReference>
<dbReference type="InterPro" id="IPR001240">
    <property type="entry name" value="PRAI_dom"/>
</dbReference>
<evidence type="ECO:0000313" key="13">
    <source>
        <dbReference type="Proteomes" id="UP000037269"/>
    </source>
</evidence>
<feature type="domain" description="N-(5'phosphoribosyl) anthranilate isomerase (PRAI)" evidence="10">
    <location>
        <begin position="5"/>
        <end position="213"/>
    </location>
</feature>
<evidence type="ECO:0000256" key="8">
    <source>
        <dbReference type="ARBA" id="ARBA00023235"/>
    </source>
</evidence>
<evidence type="ECO:0000256" key="5">
    <source>
        <dbReference type="ARBA" id="ARBA00022605"/>
    </source>
</evidence>
<comment type="similarity">
    <text evidence="9">Belongs to the TrpF family.</text>
</comment>
<evidence type="ECO:0000256" key="7">
    <source>
        <dbReference type="ARBA" id="ARBA00023141"/>
    </source>
</evidence>
<dbReference type="Gene3D" id="3.20.20.70">
    <property type="entry name" value="Aldolase class I"/>
    <property type="match status" value="1"/>
</dbReference>
<proteinExistence type="inferred from homology"/>
<dbReference type="PANTHER" id="PTHR42894:SF1">
    <property type="entry name" value="N-(5'-PHOSPHORIBOSYL)ANTHRANILATE ISOMERASE"/>
    <property type="match status" value="1"/>
</dbReference>
<dbReference type="EMBL" id="FNED01000001">
    <property type="protein sequence ID" value="SDI00587.1"/>
    <property type="molecule type" value="Genomic_DNA"/>
</dbReference>
<keyword evidence="13" id="KW-1185">Reference proteome</keyword>
<dbReference type="InterPro" id="IPR013785">
    <property type="entry name" value="Aldolase_TIM"/>
</dbReference>
<evidence type="ECO:0000313" key="12">
    <source>
        <dbReference type="EMBL" id="SDI00587.1"/>
    </source>
</evidence>
<name>A0A0D1Y5A6_ANEMI</name>
<dbReference type="GO" id="GO:0000162">
    <property type="term" value="P:L-tryptophan biosynthetic process"/>
    <property type="evidence" value="ECO:0007669"/>
    <property type="project" value="UniProtKB-UniRule"/>
</dbReference>
<dbReference type="EC" id="5.3.1.24" evidence="3 9"/>
<dbReference type="HAMAP" id="MF_00135">
    <property type="entry name" value="PRAI"/>
    <property type="match status" value="1"/>
</dbReference>
<keyword evidence="8 9" id="KW-0413">Isomerase</keyword>
<keyword evidence="5 9" id="KW-0028">Amino-acid biosynthesis</keyword>
<dbReference type="Proteomes" id="UP000182836">
    <property type="component" value="Unassembled WGS sequence"/>
</dbReference>
<dbReference type="OrthoDB" id="9786954at2"/>
<dbReference type="InterPro" id="IPR044643">
    <property type="entry name" value="TrpF_fam"/>
</dbReference>